<keyword evidence="2" id="KW-0067">ATP-binding</keyword>
<proteinExistence type="predicted"/>
<keyword evidence="5" id="KW-1133">Transmembrane helix</keyword>
<dbReference type="PANTHER" id="PTHR11361:SF99">
    <property type="entry name" value="DNA MISMATCH REPAIR PROTEIN"/>
    <property type="match status" value="1"/>
</dbReference>
<accession>A0ABX1VHS3</accession>
<dbReference type="RefSeq" id="WP_206678743.1">
    <property type="nucleotide sequence ID" value="NZ_WTPX01000115.1"/>
</dbReference>
<reference evidence="7 8" key="1">
    <citation type="journal article" date="2020" name="Syst. Appl. Microbiol.">
        <title>Alienimonas chondri sp. nov., a novel planctomycete isolated from the biofilm of the red alga Chondrus crispus.</title>
        <authorList>
            <person name="Vitorino I."/>
            <person name="Albuquerque L."/>
            <person name="Wiegand S."/>
            <person name="Kallscheuer N."/>
            <person name="da Costa M.S."/>
            <person name="Lobo-da-Cunha A."/>
            <person name="Jogler C."/>
            <person name="Lage O.M."/>
        </authorList>
    </citation>
    <scope>NUCLEOTIDE SEQUENCE [LARGE SCALE GENOMIC DNA]</scope>
    <source>
        <strain evidence="7 8">LzC2</strain>
    </source>
</reference>
<keyword evidence="8" id="KW-1185">Reference proteome</keyword>
<feature type="compositionally biased region" description="Low complexity" evidence="4">
    <location>
        <begin position="1"/>
        <end position="32"/>
    </location>
</feature>
<evidence type="ECO:0000256" key="1">
    <source>
        <dbReference type="ARBA" id="ARBA00022741"/>
    </source>
</evidence>
<dbReference type="SMART" id="SM00534">
    <property type="entry name" value="MUTSac"/>
    <property type="match status" value="1"/>
</dbReference>
<feature type="transmembrane region" description="Helical" evidence="5">
    <location>
        <begin position="226"/>
        <end position="247"/>
    </location>
</feature>
<comment type="caution">
    <text evidence="7">The sequence shown here is derived from an EMBL/GenBank/DDBJ whole genome shotgun (WGS) entry which is preliminary data.</text>
</comment>
<keyword evidence="3" id="KW-0238">DNA-binding</keyword>
<dbReference type="EMBL" id="WTPX01000115">
    <property type="protein sequence ID" value="NNJ27021.1"/>
    <property type="molecule type" value="Genomic_DNA"/>
</dbReference>
<dbReference type="InterPro" id="IPR045076">
    <property type="entry name" value="MutS"/>
</dbReference>
<evidence type="ECO:0000313" key="8">
    <source>
        <dbReference type="Proteomes" id="UP000609651"/>
    </source>
</evidence>
<keyword evidence="5" id="KW-0812">Transmembrane</keyword>
<evidence type="ECO:0000256" key="3">
    <source>
        <dbReference type="ARBA" id="ARBA00023125"/>
    </source>
</evidence>
<evidence type="ECO:0000256" key="2">
    <source>
        <dbReference type="ARBA" id="ARBA00022840"/>
    </source>
</evidence>
<dbReference type="SUPFAM" id="SSF52540">
    <property type="entry name" value="P-loop containing nucleoside triphosphate hydrolases"/>
    <property type="match status" value="1"/>
</dbReference>
<keyword evidence="5" id="KW-0472">Membrane</keyword>
<evidence type="ECO:0000259" key="6">
    <source>
        <dbReference type="SMART" id="SM00534"/>
    </source>
</evidence>
<feature type="transmembrane region" description="Helical" evidence="5">
    <location>
        <begin position="54"/>
        <end position="73"/>
    </location>
</feature>
<dbReference type="InterPro" id="IPR027417">
    <property type="entry name" value="P-loop_NTPase"/>
</dbReference>
<dbReference type="Gene3D" id="3.40.50.300">
    <property type="entry name" value="P-loop containing nucleotide triphosphate hydrolases"/>
    <property type="match status" value="1"/>
</dbReference>
<organism evidence="7 8">
    <name type="scientific">Alienimonas chondri</name>
    <dbReference type="NCBI Taxonomy" id="2681879"/>
    <lineage>
        <taxon>Bacteria</taxon>
        <taxon>Pseudomonadati</taxon>
        <taxon>Planctomycetota</taxon>
        <taxon>Planctomycetia</taxon>
        <taxon>Planctomycetales</taxon>
        <taxon>Planctomycetaceae</taxon>
        <taxon>Alienimonas</taxon>
    </lineage>
</organism>
<feature type="transmembrane region" description="Helical" evidence="5">
    <location>
        <begin position="79"/>
        <end position="98"/>
    </location>
</feature>
<evidence type="ECO:0000256" key="4">
    <source>
        <dbReference type="SAM" id="MobiDB-lite"/>
    </source>
</evidence>
<dbReference type="Pfam" id="PF00488">
    <property type="entry name" value="MutS_V"/>
    <property type="match status" value="1"/>
</dbReference>
<sequence>MSVAATAPAPVSPVSSSEPAPSRAGSAPADVHAAAKADRQTAVDRWTTWDDRLAAARGLTFLVALGLAIGWAMGSWTGWWLLLPAIAFAILCLVHDGVSAKRAFAERAVTHHDHARLRIGGGLVPEADYGADLLPPDRPHAADLDLFGEHGLFRRLSCTRTAGGRATLGGWLLAPADPVEVGARQAAADRLADDIALRERLALLPGDPPAPAGNAVAAVPPRRVPLGVRIAAVALGAAAVFGLGWWLIAGGSVGVLLAAAGGQGALQYVFRDRVTAAADYSERTGGGLTLLSGVLGLLERCETNAPAVAELRSTLTHDGVLEPPSAAVARLASLARRLETSRNNQFVALASAAFALPLFHAHGIARWAETHGPRLAEWSAAAGRFEALLSLARWCFEHPAFVLPTYKDGPARFLAAGLGHPLLPQTECVRNDVSLSVGAASSPDVASASGAGVPALLLVSGSNMSGKSTLLRAVGVNATLAGAGAVVCATSLSLTPSRVRSVMRVTDSLADGKSLFFESVRRLAGVLDDAKTDGPPVLFLLDEILQGTNSADRRTGAEAVVRTLLDRGAFGLVTTHDLALTEFADDLGDRASNVHFRDQLSDGQMTFDHRLRPGVVPRSNALELMRLVGIVPREG</sequence>
<dbReference type="PANTHER" id="PTHR11361">
    <property type="entry name" value="DNA MISMATCH REPAIR PROTEIN MUTS FAMILY MEMBER"/>
    <property type="match status" value="1"/>
</dbReference>
<feature type="domain" description="DNA mismatch repair proteins mutS family" evidence="6">
    <location>
        <begin position="454"/>
        <end position="634"/>
    </location>
</feature>
<feature type="region of interest" description="Disordered" evidence="4">
    <location>
        <begin position="1"/>
        <end position="34"/>
    </location>
</feature>
<evidence type="ECO:0000313" key="7">
    <source>
        <dbReference type="EMBL" id="NNJ27021.1"/>
    </source>
</evidence>
<protein>
    <submittedName>
        <fullName evidence="7">DNA mismatch repair protein MutS</fullName>
    </submittedName>
</protein>
<keyword evidence="1" id="KW-0547">Nucleotide-binding</keyword>
<gene>
    <name evidence="7" type="primary">mutS_2</name>
    <name evidence="7" type="ORF">LzC2_31180</name>
</gene>
<dbReference type="Proteomes" id="UP000609651">
    <property type="component" value="Unassembled WGS sequence"/>
</dbReference>
<dbReference type="InterPro" id="IPR000432">
    <property type="entry name" value="DNA_mismatch_repair_MutS_C"/>
</dbReference>
<name>A0ABX1VHS3_9PLAN</name>
<evidence type="ECO:0000256" key="5">
    <source>
        <dbReference type="SAM" id="Phobius"/>
    </source>
</evidence>